<keyword evidence="2" id="KW-1185">Reference proteome</keyword>
<evidence type="ECO:0000313" key="2">
    <source>
        <dbReference type="Proteomes" id="UP000828390"/>
    </source>
</evidence>
<comment type="caution">
    <text evidence="1">The sequence shown here is derived from an EMBL/GenBank/DDBJ whole genome shotgun (WGS) entry which is preliminary data.</text>
</comment>
<name>A0A9D4GAV4_DREPO</name>
<accession>A0A9D4GAV4</accession>
<proteinExistence type="predicted"/>
<sequence length="198" mass="22153">MFLVGILSNCSDTSTSTKRGKKVPACEHTLQLMVLQCVGKLLAVFYVKRAVLYALIQTVNQGDCTPRTHGKRGRKPKHALMFDDVNRVVQFIMNASEEIGLPSPAAPRGKDNIPIDYIPSSTTKLHLHAQYRAACVERNVWCVNISAFKSIWLHCVPNIKTKRGRLRHVRATSNGIVGVKLRPNDAHFRLTRVNVNVN</sequence>
<organism evidence="1 2">
    <name type="scientific">Dreissena polymorpha</name>
    <name type="common">Zebra mussel</name>
    <name type="synonym">Mytilus polymorpha</name>
    <dbReference type="NCBI Taxonomy" id="45954"/>
    <lineage>
        <taxon>Eukaryota</taxon>
        <taxon>Metazoa</taxon>
        <taxon>Spiralia</taxon>
        <taxon>Lophotrochozoa</taxon>
        <taxon>Mollusca</taxon>
        <taxon>Bivalvia</taxon>
        <taxon>Autobranchia</taxon>
        <taxon>Heteroconchia</taxon>
        <taxon>Euheterodonta</taxon>
        <taxon>Imparidentia</taxon>
        <taxon>Neoheterodontei</taxon>
        <taxon>Myida</taxon>
        <taxon>Dreissenoidea</taxon>
        <taxon>Dreissenidae</taxon>
        <taxon>Dreissena</taxon>
    </lineage>
</organism>
<protein>
    <submittedName>
        <fullName evidence="1">Uncharacterized protein</fullName>
    </submittedName>
</protein>
<reference evidence="1" key="2">
    <citation type="submission" date="2020-11" db="EMBL/GenBank/DDBJ databases">
        <authorList>
            <person name="McCartney M.A."/>
            <person name="Auch B."/>
            <person name="Kono T."/>
            <person name="Mallez S."/>
            <person name="Becker A."/>
            <person name="Gohl D.M."/>
            <person name="Silverstein K.A.T."/>
            <person name="Koren S."/>
            <person name="Bechman K.B."/>
            <person name="Herman A."/>
            <person name="Abrahante J.E."/>
            <person name="Garbe J."/>
        </authorList>
    </citation>
    <scope>NUCLEOTIDE SEQUENCE</scope>
    <source>
        <strain evidence="1">Duluth1</strain>
        <tissue evidence="1">Whole animal</tissue>
    </source>
</reference>
<evidence type="ECO:0000313" key="1">
    <source>
        <dbReference type="EMBL" id="KAH3813826.1"/>
    </source>
</evidence>
<dbReference type="Proteomes" id="UP000828390">
    <property type="component" value="Unassembled WGS sequence"/>
</dbReference>
<gene>
    <name evidence="1" type="ORF">DPMN_142295</name>
</gene>
<dbReference type="AlphaFoldDB" id="A0A9D4GAV4"/>
<reference evidence="1" key="1">
    <citation type="journal article" date="2019" name="bioRxiv">
        <title>The Genome of the Zebra Mussel, Dreissena polymorpha: A Resource for Invasive Species Research.</title>
        <authorList>
            <person name="McCartney M.A."/>
            <person name="Auch B."/>
            <person name="Kono T."/>
            <person name="Mallez S."/>
            <person name="Zhang Y."/>
            <person name="Obille A."/>
            <person name="Becker A."/>
            <person name="Abrahante J.E."/>
            <person name="Garbe J."/>
            <person name="Badalamenti J.P."/>
            <person name="Herman A."/>
            <person name="Mangelson H."/>
            <person name="Liachko I."/>
            <person name="Sullivan S."/>
            <person name="Sone E.D."/>
            <person name="Koren S."/>
            <person name="Silverstein K.A.T."/>
            <person name="Beckman K.B."/>
            <person name="Gohl D.M."/>
        </authorList>
    </citation>
    <scope>NUCLEOTIDE SEQUENCE</scope>
    <source>
        <strain evidence="1">Duluth1</strain>
        <tissue evidence="1">Whole animal</tissue>
    </source>
</reference>
<dbReference type="EMBL" id="JAIWYP010000006">
    <property type="protein sequence ID" value="KAH3813826.1"/>
    <property type="molecule type" value="Genomic_DNA"/>
</dbReference>